<evidence type="ECO:0000256" key="1">
    <source>
        <dbReference type="ARBA" id="ARBA00012864"/>
    </source>
</evidence>
<dbReference type="EMBL" id="WKJQ01000002">
    <property type="protein sequence ID" value="MRW98047.1"/>
    <property type="molecule type" value="Genomic_DNA"/>
</dbReference>
<dbReference type="OrthoDB" id="24954at2157"/>
<keyword evidence="6 7" id="KW-0408">Iron</keyword>
<dbReference type="GO" id="GO:0005506">
    <property type="term" value="F:iron ion binding"/>
    <property type="evidence" value="ECO:0007669"/>
    <property type="project" value="UniProtKB-UniRule"/>
</dbReference>
<dbReference type="GO" id="GO:0050480">
    <property type="term" value="F:imidazolonepropionase activity"/>
    <property type="evidence" value="ECO:0007669"/>
    <property type="project" value="UniProtKB-UniRule"/>
</dbReference>
<dbReference type="SUPFAM" id="SSF51338">
    <property type="entry name" value="Composite domain of metallo-dependent hydrolases"/>
    <property type="match status" value="1"/>
</dbReference>
<comment type="similarity">
    <text evidence="7">Belongs to the metallo-dependent hydrolases superfamily. HutI family.</text>
</comment>
<keyword evidence="5 7" id="KW-0862">Zinc</keyword>
<reference evidence="9 10" key="1">
    <citation type="submission" date="2019-11" db="EMBL/GenBank/DDBJ databases">
        <title>Whole genome sequence of Haloferax sp. MBLA0078.</title>
        <authorList>
            <person name="Seo M.-J."/>
            <person name="Cho E.-S."/>
        </authorList>
    </citation>
    <scope>NUCLEOTIDE SEQUENCE [LARGE SCALE GENOMIC DNA]</scope>
    <source>
        <strain evidence="9 10">MBLA0078</strain>
    </source>
</reference>
<dbReference type="InterPro" id="IPR006680">
    <property type="entry name" value="Amidohydro-rel"/>
</dbReference>
<comment type="subcellular location">
    <subcellularLocation>
        <location evidence="7">Cytoplasm</location>
    </subcellularLocation>
</comment>
<feature type="binding site" evidence="7">
    <location>
        <position position="88"/>
    </location>
    <ligand>
        <name>Zn(2+)</name>
        <dbReference type="ChEBI" id="CHEBI:29105"/>
    </ligand>
</feature>
<dbReference type="PANTHER" id="PTHR42752">
    <property type="entry name" value="IMIDAZOLONEPROPIONASE"/>
    <property type="match status" value="1"/>
</dbReference>
<dbReference type="NCBIfam" id="TIGR01224">
    <property type="entry name" value="hutI"/>
    <property type="match status" value="1"/>
</dbReference>
<keyword evidence="3 7" id="KW-0378">Hydrolase</keyword>
<feature type="binding site" evidence="7">
    <location>
        <position position="256"/>
    </location>
    <ligand>
        <name>Zn(2+)</name>
        <dbReference type="ChEBI" id="CHEBI:29105"/>
    </ligand>
</feature>
<dbReference type="PANTHER" id="PTHR42752:SF1">
    <property type="entry name" value="IMIDAZOLONEPROPIONASE-RELATED"/>
    <property type="match status" value="1"/>
</dbReference>
<accession>A0A6A8GAV6</accession>
<dbReference type="InterPro" id="IPR032466">
    <property type="entry name" value="Metal_Hydrolase"/>
</dbReference>
<comment type="caution">
    <text evidence="9">The sequence shown here is derived from an EMBL/GenBank/DDBJ whole genome shotgun (WGS) entry which is preliminary data.</text>
</comment>
<feature type="binding site" evidence="7">
    <location>
        <position position="259"/>
    </location>
    <ligand>
        <name>4-imidazolone-5-propanoate</name>
        <dbReference type="ChEBI" id="CHEBI:77893"/>
    </ligand>
</feature>
<dbReference type="FunFam" id="3.20.20.140:FF:000007">
    <property type="entry name" value="Imidazolonepropionase"/>
    <property type="match status" value="1"/>
</dbReference>
<dbReference type="UniPathway" id="UPA00379">
    <property type="reaction ID" value="UER00551"/>
</dbReference>
<feature type="binding site" evidence="7">
    <location>
        <position position="90"/>
    </location>
    <ligand>
        <name>Zn(2+)</name>
        <dbReference type="ChEBI" id="CHEBI:29105"/>
    </ligand>
</feature>
<protein>
    <recommendedName>
        <fullName evidence="1 7">Imidazolonepropionase</fullName>
        <ecNumber evidence="1 7">3.5.2.7</ecNumber>
    </recommendedName>
    <alternativeName>
        <fullName evidence="7">Imidazolone-5-propionate hydrolase</fullName>
    </alternativeName>
</protein>
<dbReference type="GO" id="GO:0008270">
    <property type="term" value="F:zinc ion binding"/>
    <property type="evidence" value="ECO:0007669"/>
    <property type="project" value="UniProtKB-UniRule"/>
</dbReference>
<dbReference type="Proteomes" id="UP000443423">
    <property type="component" value="Unassembled WGS sequence"/>
</dbReference>
<keyword evidence="4 7" id="KW-0369">Histidine metabolism</keyword>
<sequence length="419" mass="43729">MRESKRDESPTAANDTLTVVHSAAELVVGPDDDTGLVVSEDAAFAAVDGRVAAVGPTEEVLADYPLDDAETTIDATGKTVLPGFVDPHTHALFAGDRSDEFVAKLQGATYEEILADGGGILRTVDAVREASDGELVANLTTHLDEMLAHGTTTVEVKTGYGLDTETELRMLDAIDRAGENHPVDVVPTFMGAHAVPRGMDTDDYVEEVVTEQLPAVAEQDIAEFCDVFCERGVFDADQSRRILEAGREFGLTPKIHADEFAAIGGTDVAATVGAASADHLLHTDDEGRETLVEAGVTPVVLPGTAFGLGAAYADARAFLDAGHEVALATDFNPNCFARSMGFVATLASVGMRMTPHEAIRGITSAAASALGRADGTGTLRPGSPADAVVLDAPNATHLAYRFDTNPVSTVLKSGVVVDA</sequence>
<dbReference type="AlphaFoldDB" id="A0A6A8GAV6"/>
<keyword evidence="2 7" id="KW-0479">Metal-binding</keyword>
<dbReference type="GO" id="GO:0005737">
    <property type="term" value="C:cytoplasm"/>
    <property type="evidence" value="ECO:0007669"/>
    <property type="project" value="UniProtKB-SubCell"/>
</dbReference>
<feature type="binding site" evidence="7">
    <location>
        <position position="330"/>
    </location>
    <ligand>
        <name>Fe(3+)</name>
        <dbReference type="ChEBI" id="CHEBI:29034"/>
    </ligand>
</feature>
<evidence type="ECO:0000313" key="9">
    <source>
        <dbReference type="EMBL" id="MRW98047.1"/>
    </source>
</evidence>
<feature type="binding site" evidence="7">
    <location>
        <position position="97"/>
    </location>
    <ligand>
        <name>4-imidazolone-5-propanoate</name>
        <dbReference type="ChEBI" id="CHEBI:77893"/>
    </ligand>
</feature>
<feature type="binding site" evidence="7">
    <location>
        <position position="330"/>
    </location>
    <ligand>
        <name>Zn(2+)</name>
        <dbReference type="ChEBI" id="CHEBI:29105"/>
    </ligand>
</feature>
<dbReference type="GO" id="GO:0019557">
    <property type="term" value="P:L-histidine catabolic process to glutamate and formate"/>
    <property type="evidence" value="ECO:0007669"/>
    <property type="project" value="UniProtKB-UniPathway"/>
</dbReference>
<feature type="binding site" evidence="7">
    <location>
        <position position="160"/>
    </location>
    <ligand>
        <name>4-imidazolone-5-propanoate</name>
        <dbReference type="ChEBI" id="CHEBI:77893"/>
    </ligand>
</feature>
<feature type="binding site" evidence="7">
    <location>
        <position position="256"/>
    </location>
    <ligand>
        <name>Fe(3+)</name>
        <dbReference type="ChEBI" id="CHEBI:29034"/>
    </ligand>
</feature>
<dbReference type="Gene3D" id="2.30.40.10">
    <property type="entry name" value="Urease, subunit C, domain 1"/>
    <property type="match status" value="1"/>
</dbReference>
<feature type="binding site" evidence="7">
    <location>
        <position position="88"/>
    </location>
    <ligand>
        <name>Fe(3+)</name>
        <dbReference type="ChEBI" id="CHEBI:29034"/>
    </ligand>
</feature>
<evidence type="ECO:0000313" key="10">
    <source>
        <dbReference type="Proteomes" id="UP000443423"/>
    </source>
</evidence>
<comment type="function">
    <text evidence="7">Catalyzes the hydrolytic cleavage of the carbon-nitrogen bond in imidazolone-5-propanoate to yield N-formimidoyl-L-glutamate. It is the third step in the universal histidine degradation pathway.</text>
</comment>
<feature type="domain" description="Amidohydrolase-related" evidence="8">
    <location>
        <begin position="79"/>
        <end position="417"/>
    </location>
</feature>
<dbReference type="SUPFAM" id="SSF51556">
    <property type="entry name" value="Metallo-dependent hydrolases"/>
    <property type="match status" value="1"/>
</dbReference>
<comment type="pathway">
    <text evidence="7">Amino-acid degradation; L-histidine degradation into L-glutamate; N-formimidoyl-L-glutamate from L-histidine: step 3/3.</text>
</comment>
<evidence type="ECO:0000259" key="8">
    <source>
        <dbReference type="Pfam" id="PF01979"/>
    </source>
</evidence>
<gene>
    <name evidence="7" type="primary">hutI</name>
    <name evidence="9" type="ORF">GJR99_15885</name>
</gene>
<dbReference type="InterPro" id="IPR011059">
    <property type="entry name" value="Metal-dep_hydrolase_composite"/>
</dbReference>
<comment type="cofactor">
    <cofactor evidence="7">
        <name>Zn(2+)</name>
        <dbReference type="ChEBI" id="CHEBI:29105"/>
    </cofactor>
    <cofactor evidence="7">
        <name>Fe(3+)</name>
        <dbReference type="ChEBI" id="CHEBI:29034"/>
    </cofactor>
    <text evidence="7">Binds 1 zinc or iron ion per subunit.</text>
</comment>
<evidence type="ECO:0000256" key="7">
    <source>
        <dbReference type="HAMAP-Rule" id="MF_00372"/>
    </source>
</evidence>
<comment type="catalytic activity">
    <reaction evidence="7">
        <text>4-imidazolone-5-propanoate + H2O = N-formimidoyl-L-glutamate</text>
        <dbReference type="Rhea" id="RHEA:23660"/>
        <dbReference type="ChEBI" id="CHEBI:15377"/>
        <dbReference type="ChEBI" id="CHEBI:58928"/>
        <dbReference type="ChEBI" id="CHEBI:77893"/>
        <dbReference type="EC" id="3.5.2.7"/>
    </reaction>
</comment>
<keyword evidence="7" id="KW-0963">Cytoplasm</keyword>
<organism evidence="9 10">
    <name type="scientific">Haloferax marinum</name>
    <dbReference type="NCBI Taxonomy" id="2666143"/>
    <lineage>
        <taxon>Archaea</taxon>
        <taxon>Methanobacteriati</taxon>
        <taxon>Methanobacteriota</taxon>
        <taxon>Stenosarchaea group</taxon>
        <taxon>Halobacteria</taxon>
        <taxon>Halobacteriales</taxon>
        <taxon>Haloferacaceae</taxon>
        <taxon>Haloferax</taxon>
    </lineage>
</organism>
<dbReference type="Pfam" id="PF01979">
    <property type="entry name" value="Amidohydro_1"/>
    <property type="match status" value="1"/>
</dbReference>
<dbReference type="EC" id="3.5.2.7" evidence="1 7"/>
<evidence type="ECO:0000256" key="5">
    <source>
        <dbReference type="ARBA" id="ARBA00022833"/>
    </source>
</evidence>
<evidence type="ECO:0000256" key="3">
    <source>
        <dbReference type="ARBA" id="ARBA00022801"/>
    </source>
</evidence>
<name>A0A6A8GAV6_9EURY</name>
<comment type="caution">
    <text evidence="7">Lacks conserved residue(s) required for the propagation of feature annotation.</text>
</comment>
<evidence type="ECO:0000256" key="6">
    <source>
        <dbReference type="ARBA" id="ARBA00023004"/>
    </source>
</evidence>
<feature type="binding site" evidence="7">
    <location>
        <position position="160"/>
    </location>
    <ligand>
        <name>N-formimidoyl-L-glutamate</name>
        <dbReference type="ChEBI" id="CHEBI:58928"/>
    </ligand>
</feature>
<keyword evidence="10" id="KW-1185">Reference proteome</keyword>
<dbReference type="HAMAP" id="MF_00372">
    <property type="entry name" value="HutI"/>
    <property type="match status" value="1"/>
</dbReference>
<proteinExistence type="inferred from homology"/>
<dbReference type="Gene3D" id="3.20.20.140">
    <property type="entry name" value="Metal-dependent hydrolases"/>
    <property type="match status" value="1"/>
</dbReference>
<dbReference type="InterPro" id="IPR005920">
    <property type="entry name" value="HutI"/>
</dbReference>
<feature type="binding site" evidence="7">
    <location>
        <position position="90"/>
    </location>
    <ligand>
        <name>Fe(3+)</name>
        <dbReference type="ChEBI" id="CHEBI:29034"/>
    </ligand>
</feature>
<evidence type="ECO:0000256" key="4">
    <source>
        <dbReference type="ARBA" id="ARBA00022808"/>
    </source>
</evidence>
<feature type="binding site" evidence="7">
    <location>
        <position position="193"/>
    </location>
    <ligand>
        <name>4-imidazolone-5-propanoate</name>
        <dbReference type="ChEBI" id="CHEBI:77893"/>
    </ligand>
</feature>
<dbReference type="RefSeq" id="WP_151114039.1">
    <property type="nucleotide sequence ID" value="NZ_WKJQ01000002.1"/>
</dbReference>
<dbReference type="GO" id="GO:0019556">
    <property type="term" value="P:L-histidine catabolic process to glutamate and formamide"/>
    <property type="evidence" value="ECO:0007669"/>
    <property type="project" value="UniProtKB-UniRule"/>
</dbReference>
<feature type="binding site" evidence="7">
    <location>
        <position position="332"/>
    </location>
    <ligand>
        <name>N-formimidoyl-L-glutamate</name>
        <dbReference type="ChEBI" id="CHEBI:58928"/>
    </ligand>
</feature>
<dbReference type="CDD" id="cd01296">
    <property type="entry name" value="Imidazolone-5PH"/>
    <property type="match status" value="1"/>
</dbReference>
<evidence type="ECO:0000256" key="2">
    <source>
        <dbReference type="ARBA" id="ARBA00022723"/>
    </source>
</evidence>